<dbReference type="EMBL" id="JAUZEE010000001">
    <property type="protein sequence ID" value="MDP4299086.1"/>
    <property type="molecule type" value="Genomic_DNA"/>
</dbReference>
<evidence type="ECO:0000313" key="3">
    <source>
        <dbReference type="Proteomes" id="UP001235760"/>
    </source>
</evidence>
<gene>
    <name evidence="2" type="ORF">Q8X39_00425</name>
</gene>
<dbReference type="PANTHER" id="PTHR22946">
    <property type="entry name" value="DIENELACTONE HYDROLASE DOMAIN-CONTAINING PROTEIN-RELATED"/>
    <property type="match status" value="1"/>
</dbReference>
<organism evidence="2 3">
    <name type="scientific">Leptothrix discophora</name>
    <dbReference type="NCBI Taxonomy" id="89"/>
    <lineage>
        <taxon>Bacteria</taxon>
        <taxon>Pseudomonadati</taxon>
        <taxon>Pseudomonadota</taxon>
        <taxon>Betaproteobacteria</taxon>
        <taxon>Burkholderiales</taxon>
        <taxon>Sphaerotilaceae</taxon>
        <taxon>Leptothrix</taxon>
    </lineage>
</organism>
<keyword evidence="3" id="KW-1185">Reference proteome</keyword>
<dbReference type="GO" id="GO:0016787">
    <property type="term" value="F:hydrolase activity"/>
    <property type="evidence" value="ECO:0007669"/>
    <property type="project" value="UniProtKB-KW"/>
</dbReference>
<dbReference type="Proteomes" id="UP001235760">
    <property type="component" value="Unassembled WGS sequence"/>
</dbReference>
<comment type="caution">
    <text evidence="2">The sequence shown here is derived from an EMBL/GenBank/DDBJ whole genome shotgun (WGS) entry which is preliminary data.</text>
</comment>
<dbReference type="RefSeq" id="WP_305747657.1">
    <property type="nucleotide sequence ID" value="NZ_JAUZEE010000001.1"/>
</dbReference>
<dbReference type="PANTHER" id="PTHR22946:SF9">
    <property type="entry name" value="POLYKETIDE TRANSFERASE AF380"/>
    <property type="match status" value="1"/>
</dbReference>
<reference evidence="2 3" key="1">
    <citation type="submission" date="2023-08" db="EMBL/GenBank/DDBJ databases">
        <authorList>
            <person name="Roldan D.M."/>
            <person name="Menes R.J."/>
        </authorList>
    </citation>
    <scope>NUCLEOTIDE SEQUENCE [LARGE SCALE GENOMIC DNA]</scope>
    <source>
        <strain evidence="2 3">CCM 2812</strain>
    </source>
</reference>
<dbReference type="Gene3D" id="3.40.50.1820">
    <property type="entry name" value="alpha/beta hydrolase"/>
    <property type="match status" value="1"/>
</dbReference>
<protein>
    <submittedName>
        <fullName evidence="2">Alpha/beta hydrolase fold domain-containing protein</fullName>
    </submittedName>
</protein>
<keyword evidence="1 2" id="KW-0378">Hydrolase</keyword>
<proteinExistence type="predicted"/>
<accession>A0ABT9FXX3</accession>
<evidence type="ECO:0000313" key="2">
    <source>
        <dbReference type="EMBL" id="MDP4299086.1"/>
    </source>
</evidence>
<dbReference type="SUPFAM" id="SSF53474">
    <property type="entry name" value="alpha/beta-Hydrolases"/>
    <property type="match status" value="1"/>
</dbReference>
<name>A0ABT9FXX3_LEPDI</name>
<evidence type="ECO:0000256" key="1">
    <source>
        <dbReference type="ARBA" id="ARBA00022801"/>
    </source>
</evidence>
<dbReference type="InterPro" id="IPR050261">
    <property type="entry name" value="FrsA_esterase"/>
</dbReference>
<sequence>MTAPRRKTTTRLANWRMLRSGLRVTGLLMTGLLVSGLLLTGLPARAETMPVSDFSAGPPNGVYAFPSRTPRTLPELLRGQGEAAQPVGHLFLPADTGQGKVGAVVFVHGSGGIYDAMLGHWPQAFNRAGIAYLALDMFGPRGVRSTAEDQSQVPFSADLADAYAALRLLATHPRIDPARIAVIGTSRGGIAAWRVAGTRLTASQKLPGGLRFAAHVMLYAGGCSGGFRHVVRAGVFGPAPMLWVHGEADDYTPIGACREYAGLIGQAGTPVEFVALPGAHHKFDSDDSRFILVRGAQRTREDCPLQFDVDSLGWSDRTTGERLSPEAMAEVNRSRCAALGAHVQGDRAARDEATRAVLDFLAKVYAR</sequence>
<dbReference type="InterPro" id="IPR029058">
    <property type="entry name" value="AB_hydrolase_fold"/>
</dbReference>